<dbReference type="GO" id="GO:0046872">
    <property type="term" value="F:metal ion binding"/>
    <property type="evidence" value="ECO:0007669"/>
    <property type="project" value="UniProtKB-KW"/>
</dbReference>
<proteinExistence type="inferred from homology"/>
<evidence type="ECO:0000256" key="3">
    <source>
        <dbReference type="PIRSR" id="PIRSR607837-1"/>
    </source>
</evidence>
<dbReference type="InterPro" id="IPR034660">
    <property type="entry name" value="DinB/YfiT-like"/>
</dbReference>
<dbReference type="Pfam" id="PF05163">
    <property type="entry name" value="DinB"/>
    <property type="match status" value="1"/>
</dbReference>
<dbReference type="AlphaFoldDB" id="A0A378QCV8"/>
<organism evidence="4 5">
    <name type="scientific">Faucicola osloensis</name>
    <name type="common">Moraxella osloensis</name>
    <dbReference type="NCBI Taxonomy" id="34062"/>
    <lineage>
        <taxon>Bacteria</taxon>
        <taxon>Pseudomonadati</taxon>
        <taxon>Pseudomonadota</taxon>
        <taxon>Gammaproteobacteria</taxon>
        <taxon>Moraxellales</taxon>
        <taxon>Moraxellaceae</taxon>
        <taxon>Faucicola</taxon>
    </lineage>
</organism>
<protein>
    <submittedName>
        <fullName evidence="4">DinB family</fullName>
    </submittedName>
</protein>
<gene>
    <name evidence="4" type="ORF">NCTC10465_02105</name>
</gene>
<dbReference type="InterPro" id="IPR007837">
    <property type="entry name" value="DinB"/>
</dbReference>
<sequence>MRKPMFQLFANYNQNLNQAMIQAMKQLDTDSLLKNQHAFFGSILGTMNHLMVGDLIWLNRFNQFFNFKSLQILANFPKPTALDTLLFDNLTAYAAARTELDNIIIALVEEVTESQLQQPMIYHNTKGQTFNREFGLLLSHFFNHQTHHRGQTTTLLSQQGVDIGMTDFLIVMPNEPSST</sequence>
<evidence type="ECO:0000313" key="5">
    <source>
        <dbReference type="Proteomes" id="UP000255230"/>
    </source>
</evidence>
<evidence type="ECO:0000313" key="4">
    <source>
        <dbReference type="EMBL" id="STY98296.1"/>
    </source>
</evidence>
<evidence type="ECO:0000256" key="2">
    <source>
        <dbReference type="ARBA" id="ARBA00022723"/>
    </source>
</evidence>
<dbReference type="RefSeq" id="WP_197931435.1">
    <property type="nucleotide sequence ID" value="NZ_CBCRZU010000008.1"/>
</dbReference>
<name>A0A378QCV8_FAUOS</name>
<feature type="binding site" evidence="3">
    <location>
        <position position="144"/>
    </location>
    <ligand>
        <name>a divalent metal cation</name>
        <dbReference type="ChEBI" id="CHEBI:60240"/>
    </ligand>
</feature>
<feature type="binding site" evidence="3">
    <location>
        <position position="49"/>
    </location>
    <ligand>
        <name>a divalent metal cation</name>
        <dbReference type="ChEBI" id="CHEBI:60240"/>
    </ligand>
</feature>
<dbReference type="GeneID" id="35777896"/>
<dbReference type="PANTHER" id="PTHR37302:SF1">
    <property type="entry name" value="PROTEIN DINB"/>
    <property type="match status" value="1"/>
</dbReference>
<accession>A0A378QCV8</accession>
<keyword evidence="5" id="KW-1185">Reference proteome</keyword>
<dbReference type="Gene3D" id="1.20.120.450">
    <property type="entry name" value="dinb family like domain"/>
    <property type="match status" value="1"/>
</dbReference>
<feature type="binding site" evidence="3">
    <location>
        <position position="148"/>
    </location>
    <ligand>
        <name>a divalent metal cation</name>
        <dbReference type="ChEBI" id="CHEBI:60240"/>
    </ligand>
</feature>
<dbReference type="SUPFAM" id="SSF109854">
    <property type="entry name" value="DinB/YfiT-like putative metalloenzymes"/>
    <property type="match status" value="1"/>
</dbReference>
<dbReference type="EMBL" id="UGPY01000001">
    <property type="protein sequence ID" value="STY98296.1"/>
    <property type="molecule type" value="Genomic_DNA"/>
</dbReference>
<keyword evidence="2 3" id="KW-0479">Metal-binding</keyword>
<evidence type="ECO:0000256" key="1">
    <source>
        <dbReference type="ARBA" id="ARBA00008635"/>
    </source>
</evidence>
<dbReference type="PANTHER" id="PTHR37302">
    <property type="entry name" value="SLR1116 PROTEIN"/>
    <property type="match status" value="1"/>
</dbReference>
<reference evidence="4 5" key="1">
    <citation type="submission" date="2018-06" db="EMBL/GenBank/DDBJ databases">
        <authorList>
            <consortium name="Pathogen Informatics"/>
            <person name="Doyle S."/>
        </authorList>
    </citation>
    <scope>NUCLEOTIDE SEQUENCE [LARGE SCALE GENOMIC DNA]</scope>
    <source>
        <strain evidence="4 5">NCTC10465</strain>
    </source>
</reference>
<dbReference type="Proteomes" id="UP000255230">
    <property type="component" value="Unassembled WGS sequence"/>
</dbReference>
<comment type="similarity">
    <text evidence="1">Belongs to the DinB family.</text>
</comment>